<sequence length="458" mass="50388">MDIFRELRELWGNQKREEEEGVISVEPIAMVVPSALQDLLESITLESSASSSTIGRSGDRHSPSFKSSSSKVTPSDGEGARTGLGSPSATNIEESAPVVEEWENKTIGGKLDNIRKAPQSLPVGFRFRAALLHEVTDGAATIKGFKKLGEMNQLLAYVKKEGLVDLESLVTLKQLGVFGFVDIANLYSEARPIENKVLARCQDPMLSRKLKPCLWIPKSPIQPTVACSSNVLASLARNDTETGSASTSAFASSPRIAYLEDRQHAKGYIQQNDGHVAMLKLMDARELTESYKWLTTEKASLEDELEKALAEKESGVQATKDEAGLAKECAKRAEFKRDNALNELSSLRQRVAMGNQNLVHIEKALNKTKRVLRHRLDFLIGELAFFEVEEIDEQGKSLASLADTTVRLKWELNEDGVPIWPPSILEESEDLEGLPSFDAWVAEVPKIEAEPSSTPPTS</sequence>
<dbReference type="Proteomes" id="UP001054252">
    <property type="component" value="Unassembled WGS sequence"/>
</dbReference>
<feature type="compositionally biased region" description="Low complexity" evidence="2">
    <location>
        <begin position="64"/>
        <end position="75"/>
    </location>
</feature>
<dbReference type="EMBL" id="BPVZ01000035">
    <property type="protein sequence ID" value="GKV11835.1"/>
    <property type="molecule type" value="Genomic_DNA"/>
</dbReference>
<feature type="coiled-coil region" evidence="1">
    <location>
        <begin position="284"/>
        <end position="350"/>
    </location>
</feature>
<dbReference type="AlphaFoldDB" id="A0AAV5JM32"/>
<accession>A0AAV5JM32</accession>
<evidence type="ECO:0000313" key="3">
    <source>
        <dbReference type="EMBL" id="GKV11835.1"/>
    </source>
</evidence>
<keyword evidence="4" id="KW-1185">Reference proteome</keyword>
<reference evidence="3 4" key="1">
    <citation type="journal article" date="2021" name="Commun. Biol.">
        <title>The genome of Shorea leprosula (Dipterocarpaceae) highlights the ecological relevance of drought in aseasonal tropical rainforests.</title>
        <authorList>
            <person name="Ng K.K.S."/>
            <person name="Kobayashi M.J."/>
            <person name="Fawcett J.A."/>
            <person name="Hatakeyama M."/>
            <person name="Paape T."/>
            <person name="Ng C.H."/>
            <person name="Ang C.C."/>
            <person name="Tnah L.H."/>
            <person name="Lee C.T."/>
            <person name="Nishiyama T."/>
            <person name="Sese J."/>
            <person name="O'Brien M.J."/>
            <person name="Copetti D."/>
            <person name="Mohd Noor M.I."/>
            <person name="Ong R.C."/>
            <person name="Putra M."/>
            <person name="Sireger I.Z."/>
            <person name="Indrioko S."/>
            <person name="Kosugi Y."/>
            <person name="Izuno A."/>
            <person name="Isagi Y."/>
            <person name="Lee S.L."/>
            <person name="Shimizu K.K."/>
        </authorList>
    </citation>
    <scope>NUCLEOTIDE SEQUENCE [LARGE SCALE GENOMIC DNA]</scope>
    <source>
        <strain evidence="3">214</strain>
    </source>
</reference>
<organism evidence="3 4">
    <name type="scientific">Rubroshorea leprosula</name>
    <dbReference type="NCBI Taxonomy" id="152421"/>
    <lineage>
        <taxon>Eukaryota</taxon>
        <taxon>Viridiplantae</taxon>
        <taxon>Streptophyta</taxon>
        <taxon>Embryophyta</taxon>
        <taxon>Tracheophyta</taxon>
        <taxon>Spermatophyta</taxon>
        <taxon>Magnoliopsida</taxon>
        <taxon>eudicotyledons</taxon>
        <taxon>Gunneridae</taxon>
        <taxon>Pentapetalae</taxon>
        <taxon>rosids</taxon>
        <taxon>malvids</taxon>
        <taxon>Malvales</taxon>
        <taxon>Dipterocarpaceae</taxon>
        <taxon>Rubroshorea</taxon>
    </lineage>
</organism>
<gene>
    <name evidence="3" type="ORF">SLEP1_g23054</name>
</gene>
<evidence type="ECO:0000256" key="1">
    <source>
        <dbReference type="SAM" id="Coils"/>
    </source>
</evidence>
<evidence type="ECO:0000313" key="4">
    <source>
        <dbReference type="Proteomes" id="UP001054252"/>
    </source>
</evidence>
<proteinExistence type="predicted"/>
<comment type="caution">
    <text evidence="3">The sequence shown here is derived from an EMBL/GenBank/DDBJ whole genome shotgun (WGS) entry which is preliminary data.</text>
</comment>
<evidence type="ECO:0000256" key="2">
    <source>
        <dbReference type="SAM" id="MobiDB-lite"/>
    </source>
</evidence>
<feature type="region of interest" description="Disordered" evidence="2">
    <location>
        <begin position="47"/>
        <end position="97"/>
    </location>
</feature>
<keyword evidence="1" id="KW-0175">Coiled coil</keyword>
<name>A0AAV5JM32_9ROSI</name>
<protein>
    <submittedName>
        <fullName evidence="3">Uncharacterized protein</fullName>
    </submittedName>
</protein>